<dbReference type="RefSeq" id="WP_119763154.1">
    <property type="nucleotide sequence ID" value="NZ_QYUM01000003.1"/>
</dbReference>
<dbReference type="OrthoDB" id="9800167at2"/>
<dbReference type="Proteomes" id="UP000286100">
    <property type="component" value="Unassembled WGS sequence"/>
</dbReference>
<dbReference type="GO" id="GO:0051537">
    <property type="term" value="F:2 iron, 2 sulfur cluster binding"/>
    <property type="evidence" value="ECO:0007669"/>
    <property type="project" value="UniProtKB-KW"/>
</dbReference>
<evidence type="ECO:0000256" key="5">
    <source>
        <dbReference type="ARBA" id="ARBA00034078"/>
    </source>
</evidence>
<accession>A0A418WMK2</accession>
<dbReference type="PROSITE" id="PS51296">
    <property type="entry name" value="RIESKE"/>
    <property type="match status" value="1"/>
</dbReference>
<comment type="similarity">
    <text evidence="6">Belongs to the bacterial ring-hydroxylating dioxygenase ferredoxin component family.</text>
</comment>
<dbReference type="Pfam" id="PF00355">
    <property type="entry name" value="Rieske"/>
    <property type="match status" value="1"/>
</dbReference>
<evidence type="ECO:0000256" key="4">
    <source>
        <dbReference type="ARBA" id="ARBA00023014"/>
    </source>
</evidence>
<dbReference type="GO" id="GO:0046872">
    <property type="term" value="F:metal ion binding"/>
    <property type="evidence" value="ECO:0007669"/>
    <property type="project" value="UniProtKB-KW"/>
</dbReference>
<sequence>MSEQIFIAVAKVEEVAPDTVKVVEVGGRSILLCNTKDRIFAVENQCSHAEEPLACGRIRNGWIACPAHGARFDLETGEAMNPPAKDPIVVFPVRLTGETIEIAV</sequence>
<evidence type="ECO:0000313" key="8">
    <source>
        <dbReference type="EMBL" id="RJF91239.1"/>
    </source>
</evidence>
<dbReference type="Gene3D" id="2.102.10.10">
    <property type="entry name" value="Rieske [2Fe-2S] iron-sulphur domain"/>
    <property type="match status" value="1"/>
</dbReference>
<evidence type="ECO:0000259" key="7">
    <source>
        <dbReference type="PROSITE" id="PS51296"/>
    </source>
</evidence>
<dbReference type="CDD" id="cd03528">
    <property type="entry name" value="Rieske_RO_ferredoxin"/>
    <property type="match status" value="1"/>
</dbReference>
<proteinExistence type="inferred from homology"/>
<keyword evidence="9" id="KW-1185">Reference proteome</keyword>
<name>A0A418WMK2_9SPHN</name>
<keyword evidence="2" id="KW-0479">Metal-binding</keyword>
<dbReference type="InterPro" id="IPR036922">
    <property type="entry name" value="Rieske_2Fe-2S_sf"/>
</dbReference>
<keyword evidence="4" id="KW-0411">Iron-sulfur</keyword>
<gene>
    <name evidence="8" type="ORF">D3876_14105</name>
</gene>
<dbReference type="SUPFAM" id="SSF50022">
    <property type="entry name" value="ISP domain"/>
    <property type="match status" value="1"/>
</dbReference>
<comment type="caution">
    <text evidence="8">The sequence shown here is derived from an EMBL/GenBank/DDBJ whole genome shotgun (WGS) entry which is preliminary data.</text>
</comment>
<organism evidence="8 9">
    <name type="scientific">Sphingomonas cavernae</name>
    <dbReference type="NCBI Taxonomy" id="2320861"/>
    <lineage>
        <taxon>Bacteria</taxon>
        <taxon>Pseudomonadati</taxon>
        <taxon>Pseudomonadota</taxon>
        <taxon>Alphaproteobacteria</taxon>
        <taxon>Sphingomonadales</taxon>
        <taxon>Sphingomonadaceae</taxon>
        <taxon>Sphingomonas</taxon>
    </lineage>
</organism>
<feature type="domain" description="Rieske" evidence="7">
    <location>
        <begin position="7"/>
        <end position="102"/>
    </location>
</feature>
<protein>
    <submittedName>
        <fullName evidence="8">Non-heme iron oxygenase ferredoxin subunit</fullName>
    </submittedName>
</protein>
<evidence type="ECO:0000256" key="6">
    <source>
        <dbReference type="ARBA" id="ARBA00038001"/>
    </source>
</evidence>
<dbReference type="PANTHER" id="PTHR21496">
    <property type="entry name" value="FERREDOXIN-RELATED"/>
    <property type="match status" value="1"/>
</dbReference>
<dbReference type="AlphaFoldDB" id="A0A418WMK2"/>
<reference evidence="8 9" key="1">
    <citation type="submission" date="2018-09" db="EMBL/GenBank/DDBJ databases">
        <authorList>
            <person name="Zhu H."/>
        </authorList>
    </citation>
    <scope>NUCLEOTIDE SEQUENCE [LARGE SCALE GENOMIC DNA]</scope>
    <source>
        <strain evidence="8 9">K2R01-6</strain>
    </source>
</reference>
<evidence type="ECO:0000313" key="9">
    <source>
        <dbReference type="Proteomes" id="UP000286100"/>
    </source>
</evidence>
<dbReference type="EMBL" id="QYUM01000003">
    <property type="protein sequence ID" value="RJF91239.1"/>
    <property type="molecule type" value="Genomic_DNA"/>
</dbReference>
<evidence type="ECO:0000256" key="2">
    <source>
        <dbReference type="ARBA" id="ARBA00022723"/>
    </source>
</evidence>
<keyword evidence="1" id="KW-0001">2Fe-2S</keyword>
<dbReference type="InterPro" id="IPR017941">
    <property type="entry name" value="Rieske_2Fe-2S"/>
</dbReference>
<comment type="cofactor">
    <cofactor evidence="5">
        <name>[2Fe-2S] cluster</name>
        <dbReference type="ChEBI" id="CHEBI:190135"/>
    </cofactor>
</comment>
<dbReference type="PANTHER" id="PTHR21496:SF0">
    <property type="entry name" value="RIESKE DOMAIN-CONTAINING PROTEIN"/>
    <property type="match status" value="1"/>
</dbReference>
<keyword evidence="3" id="KW-0408">Iron</keyword>
<evidence type="ECO:0000256" key="1">
    <source>
        <dbReference type="ARBA" id="ARBA00022714"/>
    </source>
</evidence>
<evidence type="ECO:0000256" key="3">
    <source>
        <dbReference type="ARBA" id="ARBA00023004"/>
    </source>
</evidence>